<dbReference type="AlphaFoldDB" id="A0A2T4IHE4"/>
<protein>
    <submittedName>
        <fullName evidence="2">Uncharacterized protein</fullName>
    </submittedName>
</protein>
<reference evidence="2 3" key="1">
    <citation type="submission" date="2018-03" db="EMBL/GenBank/DDBJ databases">
        <authorList>
            <person name="Keele B.F."/>
        </authorList>
    </citation>
    <scope>NUCLEOTIDE SEQUENCE [LARGE SCALE GENOMIC DNA]</scope>
    <source>
        <strain evidence="2 3">D20</strain>
    </source>
</reference>
<evidence type="ECO:0000313" key="3">
    <source>
        <dbReference type="Proteomes" id="UP000241193"/>
    </source>
</evidence>
<feature type="compositionally biased region" description="Polar residues" evidence="1">
    <location>
        <begin position="10"/>
        <end position="24"/>
    </location>
</feature>
<feature type="region of interest" description="Disordered" evidence="1">
    <location>
        <begin position="1"/>
        <end position="25"/>
    </location>
</feature>
<evidence type="ECO:0000256" key="1">
    <source>
        <dbReference type="SAM" id="MobiDB-lite"/>
    </source>
</evidence>
<evidence type="ECO:0000313" key="2">
    <source>
        <dbReference type="EMBL" id="PTD97193.1"/>
    </source>
</evidence>
<name>A0A2T4IHE4_9RHOO</name>
<reference evidence="2 3" key="2">
    <citation type="submission" date="2018-04" db="EMBL/GenBank/DDBJ databases">
        <title>Thauera lacus sp. nov., isolated from an saline lake in Inner Mongolia, China.</title>
        <authorList>
            <person name="Liang Q.-Y."/>
        </authorList>
    </citation>
    <scope>NUCLEOTIDE SEQUENCE [LARGE SCALE GENOMIC DNA]</scope>
    <source>
        <strain evidence="2 3">D20</strain>
    </source>
</reference>
<gene>
    <name evidence="2" type="ORF">C8261_04005</name>
</gene>
<dbReference type="EMBL" id="PZKC01000003">
    <property type="protein sequence ID" value="PTD97193.1"/>
    <property type="molecule type" value="Genomic_DNA"/>
</dbReference>
<keyword evidence="3" id="KW-1185">Reference proteome</keyword>
<sequence length="198" mass="21181">MAAHMKTPAPDTQQASPATPTSTAGRRRVLLAGGASTVLLSVKTGSALAAGRCVSPSAYSSISALTHASQKPIEYYPVCQSHGYYGNGGISKHERQQRWGVVDFKTATLSNRGFTATANFPATTKLLDILQSVPYRADEGDLVTVYLDAINGRSTPYISVDNVLDMWAIMFRGSAFSSGPFSGWTPSDVRNYLNLVVN</sequence>
<organism evidence="2 3">
    <name type="scientific">Pseudothauera lacus</name>
    <dbReference type="NCBI Taxonomy" id="2136175"/>
    <lineage>
        <taxon>Bacteria</taxon>
        <taxon>Pseudomonadati</taxon>
        <taxon>Pseudomonadota</taxon>
        <taxon>Betaproteobacteria</taxon>
        <taxon>Rhodocyclales</taxon>
        <taxon>Zoogloeaceae</taxon>
        <taxon>Pseudothauera</taxon>
    </lineage>
</organism>
<dbReference type="Proteomes" id="UP000241193">
    <property type="component" value="Unassembled WGS sequence"/>
</dbReference>
<proteinExistence type="predicted"/>
<accession>A0A2T4IHE4</accession>
<comment type="caution">
    <text evidence="2">The sequence shown here is derived from an EMBL/GenBank/DDBJ whole genome shotgun (WGS) entry which is preliminary data.</text>
</comment>